<dbReference type="Proteomes" id="UP000013827">
    <property type="component" value="Unassembled WGS sequence"/>
</dbReference>
<protein>
    <submittedName>
        <fullName evidence="2">Uncharacterized protein</fullName>
    </submittedName>
</protein>
<dbReference type="AlphaFoldDB" id="A0A0D3KV45"/>
<keyword evidence="3" id="KW-1185">Reference proteome</keyword>
<proteinExistence type="predicted"/>
<dbReference type="PaxDb" id="2903-EOD39630"/>
<evidence type="ECO:0000256" key="1">
    <source>
        <dbReference type="SAM" id="MobiDB-lite"/>
    </source>
</evidence>
<dbReference type="EnsemblProtists" id="EOD39630">
    <property type="protein sequence ID" value="EOD39630"/>
    <property type="gene ID" value="EMIHUDRAFT_200183"/>
</dbReference>
<accession>A0A0D3KV45</accession>
<reference evidence="2" key="2">
    <citation type="submission" date="2024-10" db="UniProtKB">
        <authorList>
            <consortium name="EnsemblProtists"/>
        </authorList>
    </citation>
    <scope>IDENTIFICATION</scope>
</reference>
<dbReference type="RefSeq" id="XP_005792059.1">
    <property type="nucleotide sequence ID" value="XM_005792002.1"/>
</dbReference>
<sequence length="100" mass="10919">MTLKEPSLKWQRSAPTQRRAPRVLSSGAPERALSAPPFVALVLDRQAVLSRNVARRSLAPWMLVLLSNPGGLWQPAATTCGVSIRTVVLICLLAPRYGFI</sequence>
<name>A0A0D3KV45_EMIH1</name>
<evidence type="ECO:0000313" key="3">
    <source>
        <dbReference type="Proteomes" id="UP000013827"/>
    </source>
</evidence>
<dbReference type="GeneID" id="17284901"/>
<evidence type="ECO:0000313" key="2">
    <source>
        <dbReference type="EnsemblProtists" id="EOD39630"/>
    </source>
</evidence>
<dbReference type="KEGG" id="ehx:EMIHUDRAFT_200183"/>
<organism evidence="2 3">
    <name type="scientific">Emiliania huxleyi (strain CCMP1516)</name>
    <dbReference type="NCBI Taxonomy" id="280463"/>
    <lineage>
        <taxon>Eukaryota</taxon>
        <taxon>Haptista</taxon>
        <taxon>Haptophyta</taxon>
        <taxon>Prymnesiophyceae</taxon>
        <taxon>Isochrysidales</taxon>
        <taxon>Noelaerhabdaceae</taxon>
        <taxon>Emiliania</taxon>
    </lineage>
</organism>
<dbReference type="HOGENOM" id="CLU_180398_0_0_1"/>
<feature type="region of interest" description="Disordered" evidence="1">
    <location>
        <begin position="1"/>
        <end position="28"/>
    </location>
</feature>
<reference evidence="3" key="1">
    <citation type="journal article" date="2013" name="Nature">
        <title>Pan genome of the phytoplankton Emiliania underpins its global distribution.</title>
        <authorList>
            <person name="Read B.A."/>
            <person name="Kegel J."/>
            <person name="Klute M.J."/>
            <person name="Kuo A."/>
            <person name="Lefebvre S.C."/>
            <person name="Maumus F."/>
            <person name="Mayer C."/>
            <person name="Miller J."/>
            <person name="Monier A."/>
            <person name="Salamov A."/>
            <person name="Young J."/>
            <person name="Aguilar M."/>
            <person name="Claverie J.M."/>
            <person name="Frickenhaus S."/>
            <person name="Gonzalez K."/>
            <person name="Herman E.K."/>
            <person name="Lin Y.C."/>
            <person name="Napier J."/>
            <person name="Ogata H."/>
            <person name="Sarno A.F."/>
            <person name="Shmutz J."/>
            <person name="Schroeder D."/>
            <person name="de Vargas C."/>
            <person name="Verret F."/>
            <person name="von Dassow P."/>
            <person name="Valentin K."/>
            <person name="Van de Peer Y."/>
            <person name="Wheeler G."/>
            <person name="Dacks J.B."/>
            <person name="Delwiche C.F."/>
            <person name="Dyhrman S.T."/>
            <person name="Glockner G."/>
            <person name="John U."/>
            <person name="Richards T."/>
            <person name="Worden A.Z."/>
            <person name="Zhang X."/>
            <person name="Grigoriev I.V."/>
            <person name="Allen A.E."/>
            <person name="Bidle K."/>
            <person name="Borodovsky M."/>
            <person name="Bowler C."/>
            <person name="Brownlee C."/>
            <person name="Cock J.M."/>
            <person name="Elias M."/>
            <person name="Gladyshev V.N."/>
            <person name="Groth M."/>
            <person name="Guda C."/>
            <person name="Hadaegh A."/>
            <person name="Iglesias-Rodriguez M.D."/>
            <person name="Jenkins J."/>
            <person name="Jones B.M."/>
            <person name="Lawson T."/>
            <person name="Leese F."/>
            <person name="Lindquist E."/>
            <person name="Lobanov A."/>
            <person name="Lomsadze A."/>
            <person name="Malik S.B."/>
            <person name="Marsh M.E."/>
            <person name="Mackinder L."/>
            <person name="Mock T."/>
            <person name="Mueller-Roeber B."/>
            <person name="Pagarete A."/>
            <person name="Parker M."/>
            <person name="Probert I."/>
            <person name="Quesneville H."/>
            <person name="Raines C."/>
            <person name="Rensing S.A."/>
            <person name="Riano-Pachon D.M."/>
            <person name="Richier S."/>
            <person name="Rokitta S."/>
            <person name="Shiraiwa Y."/>
            <person name="Soanes D.M."/>
            <person name="van der Giezen M."/>
            <person name="Wahlund T.M."/>
            <person name="Williams B."/>
            <person name="Wilson W."/>
            <person name="Wolfe G."/>
            <person name="Wurch L.L."/>
        </authorList>
    </citation>
    <scope>NUCLEOTIDE SEQUENCE</scope>
</reference>